<dbReference type="EMBL" id="CP060490">
    <property type="protein sequence ID" value="QNL44940.1"/>
    <property type="molecule type" value="Genomic_DNA"/>
</dbReference>
<name>A0A7G9B5V9_9FIRM</name>
<keyword evidence="3" id="KW-1185">Reference proteome</keyword>
<dbReference type="Proteomes" id="UP000515960">
    <property type="component" value="Chromosome"/>
</dbReference>
<proteinExistence type="inferred from homology"/>
<dbReference type="Pfam" id="PF03960">
    <property type="entry name" value="ArsC"/>
    <property type="match status" value="1"/>
</dbReference>
<accession>A0A7G9B5V9</accession>
<dbReference type="PANTHER" id="PTHR30041:SF8">
    <property type="entry name" value="PROTEIN YFFB"/>
    <property type="match status" value="1"/>
</dbReference>
<reference evidence="2 3" key="1">
    <citation type="submission" date="2020-08" db="EMBL/GenBank/DDBJ databases">
        <authorList>
            <person name="Liu C."/>
            <person name="Sun Q."/>
        </authorList>
    </citation>
    <scope>NUCLEOTIDE SEQUENCE [LARGE SCALE GENOMIC DNA]</scope>
    <source>
        <strain evidence="2 3">NSJ-62</strain>
    </source>
</reference>
<dbReference type="Gene3D" id="3.40.30.10">
    <property type="entry name" value="Glutaredoxin"/>
    <property type="match status" value="1"/>
</dbReference>
<sequence length="115" mass="13553">MLFLWYPKCTTCQRAKAWLDERGVSYELRDIREERPSKEELRAWYARSGMPLKRFFNTSGLVYKAKNLKDTLPDMSEEEQLELLSQDGMLVKRPLLVGDSFVMAGFRPKEWESVI</sequence>
<dbReference type="KEGG" id="ohi:H8790_02540"/>
<comment type="similarity">
    <text evidence="1">Belongs to the ArsC family.</text>
</comment>
<gene>
    <name evidence="2" type="ORF">H8790_02540</name>
</gene>
<dbReference type="PROSITE" id="PS51354">
    <property type="entry name" value="GLUTAREDOXIN_2"/>
    <property type="match status" value="1"/>
</dbReference>
<evidence type="ECO:0000313" key="3">
    <source>
        <dbReference type="Proteomes" id="UP000515960"/>
    </source>
</evidence>
<dbReference type="PROSITE" id="PS51353">
    <property type="entry name" value="ARSC"/>
    <property type="match status" value="1"/>
</dbReference>
<dbReference type="InterPro" id="IPR006504">
    <property type="entry name" value="Tscrpt_reg_Spx/MgsR"/>
</dbReference>
<dbReference type="NCBIfam" id="TIGR01617">
    <property type="entry name" value="arsC_related"/>
    <property type="match status" value="1"/>
</dbReference>
<dbReference type="SUPFAM" id="SSF52833">
    <property type="entry name" value="Thioredoxin-like"/>
    <property type="match status" value="1"/>
</dbReference>
<dbReference type="AlphaFoldDB" id="A0A7G9B5V9"/>
<protein>
    <submittedName>
        <fullName evidence="2">Arsenate reductase family protein</fullName>
    </submittedName>
</protein>
<dbReference type="InterPro" id="IPR036249">
    <property type="entry name" value="Thioredoxin-like_sf"/>
</dbReference>
<dbReference type="RefSeq" id="WP_187333459.1">
    <property type="nucleotide sequence ID" value="NZ_CP060490.1"/>
</dbReference>
<dbReference type="PANTHER" id="PTHR30041">
    <property type="entry name" value="ARSENATE REDUCTASE"/>
    <property type="match status" value="1"/>
</dbReference>
<dbReference type="InterPro" id="IPR006660">
    <property type="entry name" value="Arsenate_reductase-like"/>
</dbReference>
<organism evidence="2 3">
    <name type="scientific">Oscillibacter hominis</name>
    <dbReference type="NCBI Taxonomy" id="2763056"/>
    <lineage>
        <taxon>Bacteria</taxon>
        <taxon>Bacillati</taxon>
        <taxon>Bacillota</taxon>
        <taxon>Clostridia</taxon>
        <taxon>Eubacteriales</taxon>
        <taxon>Oscillospiraceae</taxon>
        <taxon>Oscillibacter</taxon>
    </lineage>
</organism>
<evidence type="ECO:0000256" key="1">
    <source>
        <dbReference type="PROSITE-ProRule" id="PRU01282"/>
    </source>
</evidence>
<evidence type="ECO:0000313" key="2">
    <source>
        <dbReference type="EMBL" id="QNL44940.1"/>
    </source>
</evidence>
<dbReference type="CDD" id="cd03036">
    <property type="entry name" value="ArsC_like"/>
    <property type="match status" value="1"/>
</dbReference>